<proteinExistence type="predicted"/>
<evidence type="ECO:0000313" key="2">
    <source>
        <dbReference type="EMBL" id="KAH7087644.1"/>
    </source>
</evidence>
<name>A0A8K0VYW5_9PLEO</name>
<dbReference type="EMBL" id="JAGMVJ010000009">
    <property type="protein sequence ID" value="KAH7087644.1"/>
    <property type="molecule type" value="Genomic_DNA"/>
</dbReference>
<feature type="region of interest" description="Disordered" evidence="1">
    <location>
        <begin position="128"/>
        <end position="170"/>
    </location>
</feature>
<protein>
    <submittedName>
        <fullName evidence="2">Uncharacterized protein</fullName>
    </submittedName>
</protein>
<dbReference type="AlphaFoldDB" id="A0A8K0VYW5"/>
<accession>A0A8K0VYW5</accession>
<dbReference type="Proteomes" id="UP000813461">
    <property type="component" value="Unassembled WGS sequence"/>
</dbReference>
<gene>
    <name evidence="2" type="ORF">FB567DRAFT_548919</name>
</gene>
<comment type="caution">
    <text evidence="2">The sequence shown here is derived from an EMBL/GenBank/DDBJ whole genome shotgun (WGS) entry which is preliminary data.</text>
</comment>
<reference evidence="2" key="1">
    <citation type="journal article" date="2021" name="Nat. Commun.">
        <title>Genetic determinants of endophytism in the Arabidopsis root mycobiome.</title>
        <authorList>
            <person name="Mesny F."/>
            <person name="Miyauchi S."/>
            <person name="Thiergart T."/>
            <person name="Pickel B."/>
            <person name="Atanasova L."/>
            <person name="Karlsson M."/>
            <person name="Huettel B."/>
            <person name="Barry K.W."/>
            <person name="Haridas S."/>
            <person name="Chen C."/>
            <person name="Bauer D."/>
            <person name="Andreopoulos W."/>
            <person name="Pangilinan J."/>
            <person name="LaButti K."/>
            <person name="Riley R."/>
            <person name="Lipzen A."/>
            <person name="Clum A."/>
            <person name="Drula E."/>
            <person name="Henrissat B."/>
            <person name="Kohler A."/>
            <person name="Grigoriev I.V."/>
            <person name="Martin F.M."/>
            <person name="Hacquard S."/>
        </authorList>
    </citation>
    <scope>NUCLEOTIDE SEQUENCE</scope>
    <source>
        <strain evidence="2">MPI-SDFR-AT-0120</strain>
    </source>
</reference>
<evidence type="ECO:0000313" key="3">
    <source>
        <dbReference type="Proteomes" id="UP000813461"/>
    </source>
</evidence>
<keyword evidence="3" id="KW-1185">Reference proteome</keyword>
<organism evidence="2 3">
    <name type="scientific">Paraphoma chrysanthemicola</name>
    <dbReference type="NCBI Taxonomy" id="798071"/>
    <lineage>
        <taxon>Eukaryota</taxon>
        <taxon>Fungi</taxon>
        <taxon>Dikarya</taxon>
        <taxon>Ascomycota</taxon>
        <taxon>Pezizomycotina</taxon>
        <taxon>Dothideomycetes</taxon>
        <taxon>Pleosporomycetidae</taxon>
        <taxon>Pleosporales</taxon>
        <taxon>Pleosporineae</taxon>
        <taxon>Phaeosphaeriaceae</taxon>
        <taxon>Paraphoma</taxon>
    </lineage>
</organism>
<sequence length="170" mass="16994">MRNIGSSGRRRHEEGGYYDGARPLAPYGNHDNCPLGRTNGRYGDGPMGPHGPSMMGPGAGLGMGPPGAGSMRGPLDGMWQQVARGRPVNPFEMLGGSQGGPPMMGPGSGPMDPRDQGVNPFTGQMMGGSRGGFGGMGGSGRGFPPGSGMGPGHPPMGGSGRGFPPGFGGN</sequence>
<evidence type="ECO:0000256" key="1">
    <source>
        <dbReference type="SAM" id="MobiDB-lite"/>
    </source>
</evidence>
<feature type="region of interest" description="Disordered" evidence="1">
    <location>
        <begin position="1"/>
        <end position="51"/>
    </location>
</feature>